<evidence type="ECO:0000313" key="3">
    <source>
        <dbReference type="Proteomes" id="UP000292886"/>
    </source>
</evidence>
<feature type="transmembrane region" description="Helical" evidence="1">
    <location>
        <begin position="166"/>
        <end position="183"/>
    </location>
</feature>
<dbReference type="Pfam" id="PF14808">
    <property type="entry name" value="TMEM164"/>
    <property type="match status" value="1"/>
</dbReference>
<feature type="transmembrane region" description="Helical" evidence="1">
    <location>
        <begin position="24"/>
        <end position="42"/>
    </location>
</feature>
<keyword evidence="3" id="KW-1185">Reference proteome</keyword>
<feature type="transmembrane region" description="Helical" evidence="1">
    <location>
        <begin position="214"/>
        <end position="234"/>
    </location>
</feature>
<sequence>MQFFKQLEAYNSHPLHHAFELGHLIWLLILFLGIIGLVKLYLQRNQTQRHRMLLWLTGFLMVDRVIVLGSSILAHGFYYQWLPIQICPLMMILAFIYVLKPSRFAGEVLFTIGIFSPMMALIFPDWLKAPYFNFYSANSFITHAILIAVVLMLVKAGEIQPKLGEIWMPILFVLIGLPIVTFANDHLGMNYWMIAKPSVGSPLVGIYNHVGAEFYVPTIVLAEVLIWILLYTIYATNNKPRG</sequence>
<organism evidence="2 3">
    <name type="scientific">Periweissella cryptocerci</name>
    <dbReference type="NCBI Taxonomy" id="2506420"/>
    <lineage>
        <taxon>Bacteria</taxon>
        <taxon>Bacillati</taxon>
        <taxon>Bacillota</taxon>
        <taxon>Bacilli</taxon>
        <taxon>Lactobacillales</taxon>
        <taxon>Lactobacillaceae</taxon>
        <taxon>Periweissella</taxon>
    </lineage>
</organism>
<dbReference type="RefSeq" id="WP_133362127.1">
    <property type="nucleotide sequence ID" value="NZ_CP037940.1"/>
</dbReference>
<evidence type="ECO:0000313" key="2">
    <source>
        <dbReference type="EMBL" id="QBO35047.1"/>
    </source>
</evidence>
<keyword evidence="1" id="KW-1133">Transmembrane helix</keyword>
<name>A0A4P6YR06_9LACO</name>
<dbReference type="EMBL" id="CP037940">
    <property type="protein sequence ID" value="QBO35047.1"/>
    <property type="molecule type" value="Genomic_DNA"/>
</dbReference>
<keyword evidence="1" id="KW-0472">Membrane</keyword>
<dbReference type="OrthoDB" id="9813172at2"/>
<gene>
    <name evidence="2" type="ORF">EQG49_00565</name>
</gene>
<dbReference type="AlphaFoldDB" id="A0A4P6YR06"/>
<dbReference type="NCBIfam" id="TIGR02206">
    <property type="entry name" value="intg_mem_TP0381"/>
    <property type="match status" value="1"/>
</dbReference>
<evidence type="ECO:0000256" key="1">
    <source>
        <dbReference type="SAM" id="Phobius"/>
    </source>
</evidence>
<protein>
    <submittedName>
        <fullName evidence="2">TIGR02206 family membrane protein</fullName>
    </submittedName>
</protein>
<feature type="transmembrane region" description="Helical" evidence="1">
    <location>
        <begin position="54"/>
        <end position="74"/>
    </location>
</feature>
<dbReference type="InterPro" id="IPR011737">
    <property type="entry name" value="CHP02206_TP0381"/>
</dbReference>
<accession>A0A4P6YR06</accession>
<dbReference type="Proteomes" id="UP000292886">
    <property type="component" value="Chromosome"/>
</dbReference>
<keyword evidence="1" id="KW-0812">Transmembrane</keyword>
<feature type="transmembrane region" description="Helical" evidence="1">
    <location>
        <begin position="80"/>
        <end position="99"/>
    </location>
</feature>
<proteinExistence type="predicted"/>
<feature type="transmembrane region" description="Helical" evidence="1">
    <location>
        <begin position="104"/>
        <end position="123"/>
    </location>
</feature>
<reference evidence="3" key="1">
    <citation type="submission" date="2019-03" db="EMBL/GenBank/DDBJ databases">
        <title>Weissella sp. 26KH-42 Genome sequencing.</title>
        <authorList>
            <person name="Heo J."/>
            <person name="Kim S.-J."/>
            <person name="Kim J.-S."/>
            <person name="Hong S.-B."/>
            <person name="Kwon S.-W."/>
        </authorList>
    </citation>
    <scope>NUCLEOTIDE SEQUENCE [LARGE SCALE GENOMIC DNA]</scope>
    <source>
        <strain evidence="3">26KH-42</strain>
    </source>
</reference>
<feature type="transmembrane region" description="Helical" evidence="1">
    <location>
        <begin position="135"/>
        <end position="154"/>
    </location>
</feature>
<dbReference type="KEGG" id="wei:EQG49_00565"/>